<dbReference type="PANTHER" id="PTHR35339:SF3">
    <property type="entry name" value="DUF2264 DOMAIN-CONTAINING PROTEIN"/>
    <property type="match status" value="1"/>
</dbReference>
<evidence type="ECO:0000313" key="2">
    <source>
        <dbReference type="EMBL" id="KAA6333987.1"/>
    </source>
</evidence>
<dbReference type="EMBL" id="SNRY01001049">
    <property type="protein sequence ID" value="KAA6333987.1"/>
    <property type="molecule type" value="Genomic_DNA"/>
</dbReference>
<reference evidence="2" key="1">
    <citation type="submission" date="2019-03" db="EMBL/GenBank/DDBJ databases">
        <title>Single cell metagenomics reveals metabolic interactions within the superorganism composed of flagellate Streblomastix strix and complex community of Bacteroidetes bacteria on its surface.</title>
        <authorList>
            <person name="Treitli S.C."/>
            <person name="Kolisko M."/>
            <person name="Husnik F."/>
            <person name="Keeling P."/>
            <person name="Hampl V."/>
        </authorList>
    </citation>
    <scope>NUCLEOTIDE SEQUENCE</scope>
    <source>
        <strain evidence="2">STM</strain>
    </source>
</reference>
<feature type="domain" description="DUF2264" evidence="1">
    <location>
        <begin position="29"/>
        <end position="388"/>
    </location>
</feature>
<evidence type="ECO:0000259" key="1">
    <source>
        <dbReference type="Pfam" id="PF10022"/>
    </source>
</evidence>
<dbReference type="PANTHER" id="PTHR35339">
    <property type="entry name" value="LINALOOL DEHYDRATASE_ISOMERASE DOMAIN-CONTAINING PROTEIN"/>
    <property type="match status" value="1"/>
</dbReference>
<protein>
    <recommendedName>
        <fullName evidence="1">DUF2264 domain-containing protein</fullName>
    </recommendedName>
</protein>
<sequence>MKPTAVLGICLLFCLNVSPIKALENGEDDRLYWSDLAYQIAAPVLCNMSKGELKKNMPLELSPIWDNRKKEVTYMEAFGRLMAGVSPWLALPDDNTPESKQRKQLKEWALKSYANAVNPENPDCLMWKGAIQVLVDAAYIANSFIRAPETFWQPLDEVTKERYIHAFKSLRSVKPPYNNWLLFRAMIEAFFVSIGEEYDAYVLEVAIHKMNEWYLGDGWYSDGEYFSMDYYNSYVINPMFVEIIEVLERNHIKSTVTFRLALNRMQRYNVLLERLISPEAAFPVIGRSMTYRMGAFQTLALSSWKYGLPNSMTNGQVRNALTAVMKRMFAIDGNFGEEGFLQLGFAGHQPDLADYYTNNGSLYITSLVFLPLGLPSNHDFWTSPADEWTSQKAWNEKLFPKDYHESLKK</sequence>
<name>A0A5J4RJA4_9ZZZZ</name>
<accession>A0A5J4RJA4</accession>
<dbReference type="PIRSF" id="PIRSF014753">
    <property type="entry name" value="UCP014753"/>
    <property type="match status" value="1"/>
</dbReference>
<dbReference type="AlphaFoldDB" id="A0A5J4RJA4"/>
<dbReference type="Pfam" id="PF10022">
    <property type="entry name" value="DUF2264"/>
    <property type="match status" value="1"/>
</dbReference>
<organism evidence="2">
    <name type="scientific">termite gut metagenome</name>
    <dbReference type="NCBI Taxonomy" id="433724"/>
    <lineage>
        <taxon>unclassified sequences</taxon>
        <taxon>metagenomes</taxon>
        <taxon>organismal metagenomes</taxon>
    </lineage>
</organism>
<dbReference type="InterPro" id="IPR049349">
    <property type="entry name" value="DUF2264_N"/>
</dbReference>
<comment type="caution">
    <text evidence="2">The sequence shown here is derived from an EMBL/GenBank/DDBJ whole genome shotgun (WGS) entry which is preliminary data.</text>
</comment>
<gene>
    <name evidence="2" type="ORF">EZS27_017663</name>
</gene>
<proteinExistence type="predicted"/>
<dbReference type="InterPro" id="IPR016624">
    <property type="entry name" value="UCP014753"/>
</dbReference>